<feature type="transmembrane region" description="Helical" evidence="7">
    <location>
        <begin position="242"/>
        <end position="262"/>
    </location>
</feature>
<proteinExistence type="predicted"/>
<dbReference type="InterPro" id="IPR050171">
    <property type="entry name" value="MFS_Transporters"/>
</dbReference>
<keyword evidence="3" id="KW-1003">Cell membrane</keyword>
<keyword evidence="2" id="KW-0813">Transport</keyword>
<evidence type="ECO:0000256" key="1">
    <source>
        <dbReference type="ARBA" id="ARBA00004651"/>
    </source>
</evidence>
<keyword evidence="4 7" id="KW-0812">Transmembrane</keyword>
<feature type="transmembrane region" description="Helical" evidence="7">
    <location>
        <begin position="152"/>
        <end position="170"/>
    </location>
</feature>
<evidence type="ECO:0000256" key="7">
    <source>
        <dbReference type="SAM" id="Phobius"/>
    </source>
</evidence>
<keyword evidence="5 7" id="KW-1133">Transmembrane helix</keyword>
<evidence type="ECO:0008006" key="9">
    <source>
        <dbReference type="Google" id="ProtNLM"/>
    </source>
</evidence>
<dbReference type="AlphaFoldDB" id="A0A7S3NQ17"/>
<feature type="transmembrane region" description="Helical" evidence="7">
    <location>
        <begin position="305"/>
        <end position="327"/>
    </location>
</feature>
<organism evidence="8">
    <name type="scientific">Aureoumbra lagunensis</name>
    <dbReference type="NCBI Taxonomy" id="44058"/>
    <lineage>
        <taxon>Eukaryota</taxon>
        <taxon>Sar</taxon>
        <taxon>Stramenopiles</taxon>
        <taxon>Ochrophyta</taxon>
        <taxon>Pelagophyceae</taxon>
        <taxon>Pelagomonadales</taxon>
        <taxon>Aureoumbra</taxon>
    </lineage>
</organism>
<dbReference type="PANTHER" id="PTHR23517">
    <property type="entry name" value="RESISTANCE PROTEIN MDTM, PUTATIVE-RELATED-RELATED"/>
    <property type="match status" value="1"/>
</dbReference>
<feature type="transmembrane region" description="Helical" evidence="7">
    <location>
        <begin position="348"/>
        <end position="366"/>
    </location>
</feature>
<dbReference type="InterPro" id="IPR011701">
    <property type="entry name" value="MFS"/>
</dbReference>
<dbReference type="GO" id="GO:0022857">
    <property type="term" value="F:transmembrane transporter activity"/>
    <property type="evidence" value="ECO:0007669"/>
    <property type="project" value="InterPro"/>
</dbReference>
<feature type="transmembrane region" description="Helical" evidence="7">
    <location>
        <begin position="67"/>
        <end position="85"/>
    </location>
</feature>
<dbReference type="EMBL" id="HBIJ01023367">
    <property type="protein sequence ID" value="CAE0374608.1"/>
    <property type="molecule type" value="Transcribed_RNA"/>
</dbReference>
<feature type="transmembrane region" description="Helical" evidence="7">
    <location>
        <begin position="207"/>
        <end position="230"/>
    </location>
</feature>
<dbReference type="Pfam" id="PF07690">
    <property type="entry name" value="MFS_1"/>
    <property type="match status" value="1"/>
</dbReference>
<evidence type="ECO:0000256" key="4">
    <source>
        <dbReference type="ARBA" id="ARBA00022692"/>
    </source>
</evidence>
<dbReference type="InterPro" id="IPR036259">
    <property type="entry name" value="MFS_trans_sf"/>
</dbReference>
<dbReference type="PANTHER" id="PTHR23517:SF3">
    <property type="entry name" value="INTEGRAL MEMBRANE TRANSPORT PROTEIN"/>
    <property type="match status" value="1"/>
</dbReference>
<dbReference type="GO" id="GO:0005886">
    <property type="term" value="C:plasma membrane"/>
    <property type="evidence" value="ECO:0007669"/>
    <property type="project" value="UniProtKB-SubCell"/>
</dbReference>
<feature type="transmembrane region" description="Helical" evidence="7">
    <location>
        <begin position="7"/>
        <end position="28"/>
    </location>
</feature>
<sequence length="452" mass="49087">MSEFISVAPGLLGMFSDFFGLAIIAPLLPSRVNAQMVGFIISGQYLAVVIGSVVLGVIADFAGGNRALAITMICDAILFAGSAFVDSAFALLALRCCVGFFAPQGLAIAWIGSVSTPKTLPRNMGLIAAFIHLGILSGTICGGLLSWYTACIISAFPPLITLLFLFYASYHPAKDLQSQSTQQQQQIEASPSSRRVAFRDGVRTRDFAAVAMVMFANGAEISLHFALFVVVLTSKPYNLSRFHYSLSLFPASFIQMFNHFFLLPKLIRLTSDPFIIMCLISIFLALFFTLILFIILIIPSSPWPILIAQCIPFWAMSFLQGISNFASTTQAHYIAPQVKSALIGAGRASFNLGTAIAPSLLLALYLNFNLYLALATISFLYILAALSCYWAILGDPSLRPPAYSPPSVQSNEVQSSRSKNENLNYDMVKIRESFPSSSSFLNDTLTTSVTID</sequence>
<keyword evidence="6 7" id="KW-0472">Membrane</keyword>
<accession>A0A7S3NQ17</accession>
<feature type="transmembrane region" description="Helical" evidence="7">
    <location>
        <begin position="274"/>
        <end position="299"/>
    </location>
</feature>
<feature type="transmembrane region" description="Helical" evidence="7">
    <location>
        <begin position="372"/>
        <end position="392"/>
    </location>
</feature>
<feature type="transmembrane region" description="Helical" evidence="7">
    <location>
        <begin position="91"/>
        <end position="112"/>
    </location>
</feature>
<dbReference type="PRINTS" id="PR01035">
    <property type="entry name" value="TCRTETA"/>
</dbReference>
<evidence type="ECO:0000256" key="2">
    <source>
        <dbReference type="ARBA" id="ARBA00022448"/>
    </source>
</evidence>
<evidence type="ECO:0000313" key="8">
    <source>
        <dbReference type="EMBL" id="CAE0374608.1"/>
    </source>
</evidence>
<gene>
    <name evidence="8" type="ORF">ALAG00032_LOCUS15412</name>
</gene>
<comment type="subcellular location">
    <subcellularLocation>
        <location evidence="1">Cell membrane</location>
        <topology evidence="1">Multi-pass membrane protein</topology>
    </subcellularLocation>
</comment>
<evidence type="ECO:0000256" key="3">
    <source>
        <dbReference type="ARBA" id="ARBA00022475"/>
    </source>
</evidence>
<dbReference type="Gene3D" id="1.20.1250.20">
    <property type="entry name" value="MFS general substrate transporter like domains"/>
    <property type="match status" value="1"/>
</dbReference>
<name>A0A7S3NQ17_9STRA</name>
<feature type="transmembrane region" description="Helical" evidence="7">
    <location>
        <begin position="34"/>
        <end position="55"/>
    </location>
</feature>
<reference evidence="8" key="1">
    <citation type="submission" date="2021-01" db="EMBL/GenBank/DDBJ databases">
        <authorList>
            <person name="Corre E."/>
            <person name="Pelletier E."/>
            <person name="Niang G."/>
            <person name="Scheremetjew M."/>
            <person name="Finn R."/>
            <person name="Kale V."/>
            <person name="Holt S."/>
            <person name="Cochrane G."/>
            <person name="Meng A."/>
            <person name="Brown T."/>
            <person name="Cohen L."/>
        </authorList>
    </citation>
    <scope>NUCLEOTIDE SEQUENCE</scope>
    <source>
        <strain evidence="8">CCMP1510</strain>
    </source>
</reference>
<dbReference type="SUPFAM" id="SSF103473">
    <property type="entry name" value="MFS general substrate transporter"/>
    <property type="match status" value="1"/>
</dbReference>
<feature type="transmembrane region" description="Helical" evidence="7">
    <location>
        <begin position="124"/>
        <end position="146"/>
    </location>
</feature>
<protein>
    <recommendedName>
        <fullName evidence="9">Major facilitator superfamily (MFS) profile domain-containing protein</fullName>
    </recommendedName>
</protein>
<evidence type="ECO:0000256" key="5">
    <source>
        <dbReference type="ARBA" id="ARBA00022989"/>
    </source>
</evidence>
<dbReference type="InterPro" id="IPR001958">
    <property type="entry name" value="Tet-R_TetA/multi-R_MdtG-like"/>
</dbReference>
<evidence type="ECO:0000256" key="6">
    <source>
        <dbReference type="ARBA" id="ARBA00023136"/>
    </source>
</evidence>